<organism evidence="1 2">
    <name type="scientific">Candidatus Lumbricidiphila eiseniae</name>
    <dbReference type="NCBI Taxonomy" id="1969409"/>
    <lineage>
        <taxon>Bacteria</taxon>
        <taxon>Bacillati</taxon>
        <taxon>Actinomycetota</taxon>
        <taxon>Actinomycetes</taxon>
        <taxon>Micrococcales</taxon>
        <taxon>Microbacteriaceae</taxon>
        <taxon>Candidatus Lumbricidiphila</taxon>
    </lineage>
</organism>
<reference evidence="2" key="1">
    <citation type="submission" date="2017-03" db="EMBL/GenBank/DDBJ databases">
        <authorList>
            <person name="Lund M.B."/>
        </authorList>
    </citation>
    <scope>NUCLEOTIDE SEQUENCE [LARGE SCALE GENOMIC DNA]</scope>
</reference>
<protein>
    <submittedName>
        <fullName evidence="1">Peroxide stress protein YaaA</fullName>
    </submittedName>
</protein>
<comment type="caution">
    <text evidence="1">The sequence shown here is derived from an EMBL/GenBank/DDBJ whole genome shotgun (WGS) entry which is preliminary data.</text>
</comment>
<dbReference type="InterPro" id="IPR005583">
    <property type="entry name" value="YaaA"/>
</dbReference>
<dbReference type="PANTHER" id="PTHR30283">
    <property type="entry name" value="PEROXIDE STRESS RESPONSE PROTEIN YAAA"/>
    <property type="match status" value="1"/>
</dbReference>
<dbReference type="GO" id="GO:0005829">
    <property type="term" value="C:cytosol"/>
    <property type="evidence" value="ECO:0007669"/>
    <property type="project" value="TreeGrafter"/>
</dbReference>
<sequence length="255" mass="27974">MLLLLPPSETKRDGGGQRTRLRLDRLSFPALTPSRELVVRAVTELAADRSASLRALKLGERQDAEIERNRTLFSSPTMPALDRYTGVVYDALDASTLDSTARAFARQHVVVHSALFGLLGALDPIPAYRLSHDSRVPGLRLRDVWRASLADTLTARQGVIVDLRSEGYADLGPVPARPTSAYVRVIAVDGTGRRRALAHFNKHSKGCFVRALLLDRPRIRSLTGLLDWARGAGFALDRAEVPLPGRVQELELSAV</sequence>
<dbReference type="EMBL" id="NAEP01000031">
    <property type="protein sequence ID" value="PDQ35608.1"/>
    <property type="molecule type" value="Genomic_DNA"/>
</dbReference>
<evidence type="ECO:0000313" key="2">
    <source>
        <dbReference type="Proteomes" id="UP000219994"/>
    </source>
</evidence>
<dbReference type="PANTHER" id="PTHR30283:SF4">
    <property type="entry name" value="PEROXIDE STRESS RESISTANCE PROTEIN YAAA"/>
    <property type="match status" value="1"/>
</dbReference>
<evidence type="ECO:0000313" key="1">
    <source>
        <dbReference type="EMBL" id="PDQ35608.1"/>
    </source>
</evidence>
<gene>
    <name evidence="1" type="ORF">B5766_05190</name>
</gene>
<proteinExistence type="predicted"/>
<accession>A0A2A6FSF5</accession>
<dbReference type="Proteomes" id="UP000219994">
    <property type="component" value="Unassembled WGS sequence"/>
</dbReference>
<name>A0A2A6FSF5_9MICO</name>
<dbReference type="Pfam" id="PF03883">
    <property type="entry name" value="H2O2_YaaD"/>
    <property type="match status" value="1"/>
</dbReference>
<dbReference type="AlphaFoldDB" id="A0A2A6FSF5"/>
<dbReference type="GO" id="GO:0033194">
    <property type="term" value="P:response to hydroperoxide"/>
    <property type="evidence" value="ECO:0007669"/>
    <property type="project" value="TreeGrafter"/>
</dbReference>